<name>A0ABQ2JPY5_9SPHN</name>
<feature type="compositionally biased region" description="Basic residues" evidence="1">
    <location>
        <begin position="214"/>
        <end position="223"/>
    </location>
</feature>
<dbReference type="EMBL" id="BMLK01000010">
    <property type="protein sequence ID" value="GGN51533.1"/>
    <property type="molecule type" value="Genomic_DNA"/>
</dbReference>
<evidence type="ECO:0000313" key="3">
    <source>
        <dbReference type="EMBL" id="GGN51533.1"/>
    </source>
</evidence>
<keyword evidence="4" id="KW-1185">Reference proteome</keyword>
<organism evidence="3 4">
    <name type="scientific">Novosphingobium indicum</name>
    <dbReference type="NCBI Taxonomy" id="462949"/>
    <lineage>
        <taxon>Bacteria</taxon>
        <taxon>Pseudomonadati</taxon>
        <taxon>Pseudomonadota</taxon>
        <taxon>Alphaproteobacteria</taxon>
        <taxon>Sphingomonadales</taxon>
        <taxon>Sphingomonadaceae</taxon>
        <taxon>Novosphingobium</taxon>
    </lineage>
</organism>
<accession>A0ABQ2JPY5</accession>
<sequence>METFFMLLFGCFVVALCAAPFVVPVLIYAHGQQKKMEGTLSALPNFAPALRMNQPDFAASLLLDPESNQFAIGRVKAPARLYAFEQLVAVEVERDGSTLDRTNRGGQLMGAAVGGVLFGGLGAVVGGLSGSKRREERIKRLSLKLYTNDLHEPVQEIVFFNHHAGVQPGAPEVKKAAASLDAWYARFRTILAANAKPQAAISEPTPVQSQPTFGRRRGLLAEA</sequence>
<dbReference type="Proteomes" id="UP000605099">
    <property type="component" value="Unassembled WGS sequence"/>
</dbReference>
<evidence type="ECO:0000313" key="4">
    <source>
        <dbReference type="Proteomes" id="UP000605099"/>
    </source>
</evidence>
<protein>
    <recommendedName>
        <fullName evidence="5">DUF3313 domain-containing protein</fullName>
    </recommendedName>
</protein>
<feature type="region of interest" description="Disordered" evidence="1">
    <location>
        <begin position="198"/>
        <end position="223"/>
    </location>
</feature>
<comment type="caution">
    <text evidence="3">The sequence shown here is derived from an EMBL/GenBank/DDBJ whole genome shotgun (WGS) entry which is preliminary data.</text>
</comment>
<keyword evidence="2" id="KW-0812">Transmembrane</keyword>
<evidence type="ECO:0008006" key="5">
    <source>
        <dbReference type="Google" id="ProtNLM"/>
    </source>
</evidence>
<evidence type="ECO:0000256" key="1">
    <source>
        <dbReference type="SAM" id="MobiDB-lite"/>
    </source>
</evidence>
<feature type="transmembrane region" description="Helical" evidence="2">
    <location>
        <begin position="108"/>
        <end position="130"/>
    </location>
</feature>
<keyword evidence="2" id="KW-0472">Membrane</keyword>
<proteinExistence type="predicted"/>
<reference evidence="4" key="1">
    <citation type="journal article" date="2019" name="Int. J. Syst. Evol. Microbiol.">
        <title>The Global Catalogue of Microorganisms (GCM) 10K type strain sequencing project: providing services to taxonomists for standard genome sequencing and annotation.</title>
        <authorList>
            <consortium name="The Broad Institute Genomics Platform"/>
            <consortium name="The Broad Institute Genome Sequencing Center for Infectious Disease"/>
            <person name="Wu L."/>
            <person name="Ma J."/>
        </authorList>
    </citation>
    <scope>NUCLEOTIDE SEQUENCE [LARGE SCALE GENOMIC DNA]</scope>
    <source>
        <strain evidence="4">CGMCC 1.6784</strain>
    </source>
</reference>
<keyword evidence="2" id="KW-1133">Transmembrane helix</keyword>
<evidence type="ECO:0000256" key="2">
    <source>
        <dbReference type="SAM" id="Phobius"/>
    </source>
</evidence>
<dbReference type="RefSeq" id="WP_188819943.1">
    <property type="nucleotide sequence ID" value="NZ_BMLK01000010.1"/>
</dbReference>
<gene>
    <name evidence="3" type="ORF">GCM10011349_24140</name>
</gene>